<accession>A0ABX6S6U3</accession>
<proteinExistence type="predicted"/>
<dbReference type="InterPro" id="IPR048147">
    <property type="entry name" value="CBO0543-like"/>
</dbReference>
<feature type="transmembrane region" description="Helical" evidence="1">
    <location>
        <begin position="101"/>
        <end position="119"/>
    </location>
</feature>
<dbReference type="EMBL" id="CP055263">
    <property type="protein sequence ID" value="QNF28958.1"/>
    <property type="molecule type" value="Genomic_DNA"/>
</dbReference>
<keyword evidence="3" id="KW-1185">Reference proteome</keyword>
<reference evidence="2 3" key="1">
    <citation type="submission" date="2020-06" db="EMBL/GenBank/DDBJ databases">
        <title>Metabacillus dokdonensis sp. nov., isolated from the rhizosphere of Elymus tsukushiensis, a plant native to the Dokdo Islands, Republic of Korea.</title>
        <authorList>
            <person name="Lee S.Y."/>
            <person name="Hwang Y.J."/>
            <person name="Son J.S."/>
            <person name="Ghim S.Y."/>
        </authorList>
    </citation>
    <scope>NUCLEOTIDE SEQUENCE [LARGE SCALE GENOMIC DNA]</scope>
    <source>
        <strain evidence="2 3">KUDC1714</strain>
    </source>
</reference>
<feature type="transmembrane region" description="Helical" evidence="1">
    <location>
        <begin position="64"/>
        <end position="81"/>
    </location>
</feature>
<dbReference type="RefSeq" id="WP_185653052.1">
    <property type="nucleotide sequence ID" value="NZ_CP055263.1"/>
</dbReference>
<keyword evidence="1" id="KW-0812">Transmembrane</keyword>
<dbReference type="NCBIfam" id="NF041644">
    <property type="entry name" value="CBO0543_fam"/>
    <property type="match status" value="1"/>
</dbReference>
<protein>
    <submittedName>
        <fullName evidence="2">Uncharacterized protein</fullName>
    </submittedName>
</protein>
<evidence type="ECO:0000313" key="3">
    <source>
        <dbReference type="Proteomes" id="UP000515490"/>
    </source>
</evidence>
<sequence>MKDWIMIFLIKSYIATFLDNLAVRNGYIRYPVKLFKSFDISVIFSYLIFPITCIYFNQLTKQSKIVGTLFTCIAFSVPMALFENILEKNTKLINYKRNWSWVHSLCSIFFTFIVVRSLYKLINSYAERQSNEKTANHLNTIDH</sequence>
<evidence type="ECO:0000256" key="1">
    <source>
        <dbReference type="SAM" id="Phobius"/>
    </source>
</evidence>
<name>A0ABX6S6U3_9BACI</name>
<gene>
    <name evidence="2" type="ORF">HUW50_16610</name>
</gene>
<keyword evidence="1" id="KW-0472">Membrane</keyword>
<feature type="transmembrane region" description="Helical" evidence="1">
    <location>
        <begin position="40"/>
        <end position="57"/>
    </location>
</feature>
<organism evidence="2 3">
    <name type="scientific">Metabacillus elymi</name>
    <dbReference type="NCBI Taxonomy" id="2745198"/>
    <lineage>
        <taxon>Bacteria</taxon>
        <taxon>Bacillati</taxon>
        <taxon>Bacillota</taxon>
        <taxon>Bacilli</taxon>
        <taxon>Bacillales</taxon>
        <taxon>Bacillaceae</taxon>
        <taxon>Metabacillus</taxon>
    </lineage>
</organism>
<keyword evidence="1" id="KW-1133">Transmembrane helix</keyword>
<evidence type="ECO:0000313" key="2">
    <source>
        <dbReference type="EMBL" id="QNF28958.1"/>
    </source>
</evidence>
<dbReference type="Proteomes" id="UP000515490">
    <property type="component" value="Chromosome"/>
</dbReference>